<evidence type="ECO:0000256" key="2">
    <source>
        <dbReference type="SAM" id="SignalP"/>
    </source>
</evidence>
<name>A0A2N0QHG9_9GLOM</name>
<keyword evidence="2" id="KW-0732">Signal</keyword>
<dbReference type="InterPro" id="IPR003782">
    <property type="entry name" value="SCO1/SenC"/>
</dbReference>
<gene>
    <name evidence="3" type="ORF">RhiirA1_486184</name>
</gene>
<sequence length="65" mass="7457">MKKKLFCIITILVISTVLAACSNYKFKADVNYPIEDFQVTDHRGNTVTLEDLKGEPWLAMFIFTN</sequence>
<dbReference type="Proteomes" id="UP000232688">
    <property type="component" value="Unassembled WGS sequence"/>
</dbReference>
<feature type="non-terminal residue" evidence="3">
    <location>
        <position position="65"/>
    </location>
</feature>
<dbReference type="SUPFAM" id="SSF52833">
    <property type="entry name" value="Thioredoxin-like"/>
    <property type="match status" value="1"/>
</dbReference>
<proteinExistence type="inferred from homology"/>
<dbReference type="Pfam" id="PF02630">
    <property type="entry name" value="SCO1-SenC"/>
    <property type="match status" value="1"/>
</dbReference>
<feature type="chain" id="PRO_5014638148" description="Alkyl hydroperoxide reductase subunit C/ Thiol specific antioxidant domain-containing protein" evidence="2">
    <location>
        <begin position="20"/>
        <end position="65"/>
    </location>
</feature>
<evidence type="ECO:0000256" key="1">
    <source>
        <dbReference type="ARBA" id="ARBA00010996"/>
    </source>
</evidence>
<comment type="similarity">
    <text evidence="1">Belongs to the SCO1/2 family.</text>
</comment>
<feature type="signal peptide" evidence="2">
    <location>
        <begin position="1"/>
        <end position="19"/>
    </location>
</feature>
<dbReference type="Gene3D" id="3.40.30.10">
    <property type="entry name" value="Glutaredoxin"/>
    <property type="match status" value="1"/>
</dbReference>
<comment type="caution">
    <text evidence="3">The sequence shown here is derived from an EMBL/GenBank/DDBJ whole genome shotgun (WGS) entry which is preliminary data.</text>
</comment>
<dbReference type="PROSITE" id="PS51257">
    <property type="entry name" value="PROKAR_LIPOPROTEIN"/>
    <property type="match status" value="1"/>
</dbReference>
<evidence type="ECO:0008006" key="5">
    <source>
        <dbReference type="Google" id="ProtNLM"/>
    </source>
</evidence>
<dbReference type="EMBL" id="LLXH01009843">
    <property type="protein sequence ID" value="PKC50500.1"/>
    <property type="molecule type" value="Genomic_DNA"/>
</dbReference>
<reference evidence="3 4" key="2">
    <citation type="submission" date="2017-10" db="EMBL/GenBank/DDBJ databases">
        <title>Genome analyses suggest a sexual origin of heterokaryosis in a supposedly ancient asexual fungus.</title>
        <authorList>
            <person name="Corradi N."/>
            <person name="Sedzielewska K."/>
            <person name="Noel J."/>
            <person name="Charron P."/>
            <person name="Farinelli L."/>
            <person name="Marton T."/>
            <person name="Kruger M."/>
            <person name="Pelin A."/>
            <person name="Brachmann A."/>
            <person name="Corradi N."/>
        </authorList>
    </citation>
    <scope>NUCLEOTIDE SEQUENCE [LARGE SCALE GENOMIC DNA]</scope>
    <source>
        <strain evidence="3 4">A1</strain>
    </source>
</reference>
<organism evidence="3 4">
    <name type="scientific">Rhizophagus irregularis</name>
    <dbReference type="NCBI Taxonomy" id="588596"/>
    <lineage>
        <taxon>Eukaryota</taxon>
        <taxon>Fungi</taxon>
        <taxon>Fungi incertae sedis</taxon>
        <taxon>Mucoromycota</taxon>
        <taxon>Glomeromycotina</taxon>
        <taxon>Glomeromycetes</taxon>
        <taxon>Glomerales</taxon>
        <taxon>Glomeraceae</taxon>
        <taxon>Rhizophagus</taxon>
    </lineage>
</organism>
<evidence type="ECO:0000313" key="3">
    <source>
        <dbReference type="EMBL" id="PKC50500.1"/>
    </source>
</evidence>
<dbReference type="VEuPathDB" id="FungiDB:RhiirA1_486184"/>
<dbReference type="InterPro" id="IPR036249">
    <property type="entry name" value="Thioredoxin-like_sf"/>
</dbReference>
<accession>A0A2N0QHG9</accession>
<reference evidence="3 4" key="1">
    <citation type="submission" date="2017-10" db="EMBL/GenBank/DDBJ databases">
        <title>Extensive intraspecific genome diversity in a model arbuscular mycorrhizal fungus.</title>
        <authorList>
            <person name="Chen E.C.H."/>
            <person name="Morin E."/>
            <person name="Baudet D."/>
            <person name="Noel J."/>
            <person name="Ndikumana S."/>
            <person name="Charron P."/>
            <person name="St-Onge C."/>
            <person name="Giorgi J."/>
            <person name="Grigoriev I.V."/>
            <person name="Roux C."/>
            <person name="Martin F.M."/>
            <person name="Corradi N."/>
        </authorList>
    </citation>
    <scope>NUCLEOTIDE SEQUENCE [LARGE SCALE GENOMIC DNA]</scope>
    <source>
        <strain evidence="3 4">A1</strain>
    </source>
</reference>
<dbReference type="AlphaFoldDB" id="A0A2N0QHG9"/>
<protein>
    <recommendedName>
        <fullName evidence="5">Alkyl hydroperoxide reductase subunit C/ Thiol specific antioxidant domain-containing protein</fullName>
    </recommendedName>
</protein>
<evidence type="ECO:0000313" key="4">
    <source>
        <dbReference type="Proteomes" id="UP000232688"/>
    </source>
</evidence>